<protein>
    <submittedName>
        <fullName evidence="1">FMN-binding negative transcriptional regulator</fullName>
    </submittedName>
</protein>
<sequence length="214" mass="23404">MYEFEKYRAPSQANVVDLVRTHPFALIVSNGGGAEGAPTATHTPVIIERMPTDGGFVGAELLGHIARKNPQWEHLTTGDTVLLVFSGPHGYVSPTTYDDDPNVPTWDYAAVHLTARVTVWEGPAEGMHVVTRTVEELEKLESTPWDMTTSLPTFERIVGGIVAFGFDVIEQRTVFKLSQDKPREVRDKVVAAARERGCPHGAVADLVDRVGGSR</sequence>
<dbReference type="SUPFAM" id="SSF50475">
    <property type="entry name" value="FMN-binding split barrel"/>
    <property type="match status" value="1"/>
</dbReference>
<gene>
    <name evidence="1" type="ORF">ACFQZV_00410</name>
</gene>
<dbReference type="Proteomes" id="UP001597042">
    <property type="component" value="Unassembled WGS sequence"/>
</dbReference>
<reference evidence="2" key="1">
    <citation type="journal article" date="2019" name="Int. J. Syst. Evol. Microbiol.">
        <title>The Global Catalogue of Microorganisms (GCM) 10K type strain sequencing project: providing services to taxonomists for standard genome sequencing and annotation.</title>
        <authorList>
            <consortium name="The Broad Institute Genomics Platform"/>
            <consortium name="The Broad Institute Genome Sequencing Center for Infectious Disease"/>
            <person name="Wu L."/>
            <person name="Ma J."/>
        </authorList>
    </citation>
    <scope>NUCLEOTIDE SEQUENCE [LARGE SCALE GENOMIC DNA]</scope>
    <source>
        <strain evidence="2">CCUG 50754</strain>
    </source>
</reference>
<dbReference type="PANTHER" id="PTHR35802:SF1">
    <property type="entry name" value="PROTEASE SYNTHASE AND SPORULATION PROTEIN PAI 2"/>
    <property type="match status" value="1"/>
</dbReference>
<dbReference type="EMBL" id="JBHTIM010000001">
    <property type="protein sequence ID" value="MFD0779758.1"/>
    <property type="molecule type" value="Genomic_DNA"/>
</dbReference>
<dbReference type="Pfam" id="PF04299">
    <property type="entry name" value="FMN_bind_2"/>
    <property type="match status" value="1"/>
</dbReference>
<evidence type="ECO:0000313" key="2">
    <source>
        <dbReference type="Proteomes" id="UP001597042"/>
    </source>
</evidence>
<comment type="caution">
    <text evidence="1">The sequence shown here is derived from an EMBL/GenBank/DDBJ whole genome shotgun (WGS) entry which is preliminary data.</text>
</comment>
<dbReference type="PIRSF" id="PIRSF010372">
    <property type="entry name" value="PaiB"/>
    <property type="match status" value="1"/>
</dbReference>
<accession>A0ABW2ZN05</accession>
<organism evidence="1 2">
    <name type="scientific">Microbacterium koreense</name>
    <dbReference type="NCBI Taxonomy" id="323761"/>
    <lineage>
        <taxon>Bacteria</taxon>
        <taxon>Bacillati</taxon>
        <taxon>Actinomycetota</taxon>
        <taxon>Actinomycetes</taxon>
        <taxon>Micrococcales</taxon>
        <taxon>Microbacteriaceae</taxon>
        <taxon>Microbacterium</taxon>
    </lineage>
</organism>
<dbReference type="InterPro" id="IPR007396">
    <property type="entry name" value="TR_PAI2-type"/>
</dbReference>
<dbReference type="InterPro" id="IPR012349">
    <property type="entry name" value="Split_barrel_FMN-bd"/>
</dbReference>
<evidence type="ECO:0000313" key="1">
    <source>
        <dbReference type="EMBL" id="MFD0779758.1"/>
    </source>
</evidence>
<dbReference type="PANTHER" id="PTHR35802">
    <property type="entry name" value="PROTEASE SYNTHASE AND SPORULATION PROTEIN PAI 2"/>
    <property type="match status" value="1"/>
</dbReference>
<name>A0ABW2ZN05_9MICO</name>
<keyword evidence="2" id="KW-1185">Reference proteome</keyword>
<dbReference type="Gene3D" id="2.30.110.10">
    <property type="entry name" value="Electron Transport, Fmn-binding Protein, Chain A"/>
    <property type="match status" value="1"/>
</dbReference>
<proteinExistence type="predicted"/>
<dbReference type="RefSeq" id="WP_378753661.1">
    <property type="nucleotide sequence ID" value="NZ_JBHSSV010000018.1"/>
</dbReference>